<feature type="transmembrane region" description="Helical" evidence="6">
    <location>
        <begin position="7"/>
        <end position="24"/>
    </location>
</feature>
<evidence type="ECO:0000259" key="7">
    <source>
        <dbReference type="Pfam" id="PF00892"/>
    </source>
</evidence>
<evidence type="ECO:0000256" key="4">
    <source>
        <dbReference type="ARBA" id="ARBA00022989"/>
    </source>
</evidence>
<feature type="transmembrane region" description="Helical" evidence="6">
    <location>
        <begin position="98"/>
        <end position="116"/>
    </location>
</feature>
<dbReference type="InterPro" id="IPR037185">
    <property type="entry name" value="EmrE-like"/>
</dbReference>
<dbReference type="GO" id="GO:0016020">
    <property type="term" value="C:membrane"/>
    <property type="evidence" value="ECO:0007669"/>
    <property type="project" value="UniProtKB-SubCell"/>
</dbReference>
<sequence>MPQNDRTLAAAGLILFYASFIGFTDNYVRVIAAEAGLWQFHFTRTALAVPMLIVAAMVIGMRLRPVNTGAVVARSAIHGMAMLIYFGCLAFLPVAQVAAGLFTAPIFVLLISRFMFGHAIGPVRIIAVAIGFLGVILVLGPEAMGGASVAALLPVVAGALYAMGNVATREWCGQETAGTLLGGFFMGLGILGAIGMVVLALVSVPVPEGVAGFVQRGAVWPLSGTFWFWTCVQAAGSLIGVGCMIRAYQLTDAGRASVLEYVILPASAIWGWIIWGERLTLLAIVGMALITLAGVMIALRARQQETPVAA</sequence>
<feature type="transmembrane region" description="Helical" evidence="6">
    <location>
        <begin position="257"/>
        <end position="275"/>
    </location>
</feature>
<evidence type="ECO:0000256" key="6">
    <source>
        <dbReference type="SAM" id="Phobius"/>
    </source>
</evidence>
<dbReference type="Proteomes" id="UP000309450">
    <property type="component" value="Unassembled WGS sequence"/>
</dbReference>
<organism evidence="8 9">
    <name type="scientific">Aliigemmobacter aestuarii</name>
    <dbReference type="NCBI Taxonomy" id="1445661"/>
    <lineage>
        <taxon>Bacteria</taxon>
        <taxon>Pseudomonadati</taxon>
        <taxon>Pseudomonadota</taxon>
        <taxon>Alphaproteobacteria</taxon>
        <taxon>Rhodobacterales</taxon>
        <taxon>Paracoccaceae</taxon>
        <taxon>Aliigemmobacter</taxon>
    </lineage>
</organism>
<feature type="transmembrane region" description="Helical" evidence="6">
    <location>
        <begin position="36"/>
        <end position="59"/>
    </location>
</feature>
<keyword evidence="4 6" id="KW-1133">Transmembrane helix</keyword>
<accession>A0A4S3MMC4</accession>
<dbReference type="SUPFAM" id="SSF103481">
    <property type="entry name" value="Multidrug resistance efflux transporter EmrE"/>
    <property type="match status" value="2"/>
</dbReference>
<evidence type="ECO:0000256" key="5">
    <source>
        <dbReference type="ARBA" id="ARBA00023136"/>
    </source>
</evidence>
<comment type="subcellular location">
    <subcellularLocation>
        <location evidence="1">Membrane</location>
        <topology evidence="1">Multi-pass membrane protein</topology>
    </subcellularLocation>
</comment>
<proteinExistence type="inferred from homology"/>
<feature type="transmembrane region" description="Helical" evidence="6">
    <location>
        <begin position="147"/>
        <end position="168"/>
    </location>
</feature>
<dbReference type="RefSeq" id="WP_136395748.1">
    <property type="nucleotide sequence ID" value="NZ_SSND01000005.1"/>
</dbReference>
<keyword evidence="5 6" id="KW-0472">Membrane</keyword>
<dbReference type="Pfam" id="PF00892">
    <property type="entry name" value="EamA"/>
    <property type="match status" value="1"/>
</dbReference>
<feature type="domain" description="EamA" evidence="7">
    <location>
        <begin position="12"/>
        <end position="139"/>
    </location>
</feature>
<comment type="similarity">
    <text evidence="2">Belongs to the drug/metabolite transporter (DMT) superfamily. 10 TMS drug/metabolite exporter (DME) (TC 2.A.7.3) family.</text>
</comment>
<feature type="transmembrane region" description="Helical" evidence="6">
    <location>
        <begin position="71"/>
        <end position="92"/>
    </location>
</feature>
<comment type="caution">
    <text evidence="8">The sequence shown here is derived from an EMBL/GenBank/DDBJ whole genome shotgun (WGS) entry which is preliminary data.</text>
</comment>
<dbReference type="InterPro" id="IPR000620">
    <property type="entry name" value="EamA_dom"/>
</dbReference>
<feature type="transmembrane region" description="Helical" evidence="6">
    <location>
        <begin position="180"/>
        <end position="206"/>
    </location>
</feature>
<dbReference type="PANTHER" id="PTHR22911:SF6">
    <property type="entry name" value="SOLUTE CARRIER FAMILY 35 MEMBER G1"/>
    <property type="match status" value="1"/>
</dbReference>
<dbReference type="EMBL" id="SSND01000005">
    <property type="protein sequence ID" value="THD81490.1"/>
    <property type="molecule type" value="Genomic_DNA"/>
</dbReference>
<name>A0A4S3MMC4_9RHOB</name>
<feature type="transmembrane region" description="Helical" evidence="6">
    <location>
        <begin position="226"/>
        <end position="245"/>
    </location>
</feature>
<evidence type="ECO:0000256" key="3">
    <source>
        <dbReference type="ARBA" id="ARBA00022692"/>
    </source>
</evidence>
<gene>
    <name evidence="8" type="ORF">E7811_16375</name>
</gene>
<evidence type="ECO:0000256" key="2">
    <source>
        <dbReference type="ARBA" id="ARBA00009853"/>
    </source>
</evidence>
<dbReference type="AlphaFoldDB" id="A0A4S3MMC4"/>
<evidence type="ECO:0000313" key="9">
    <source>
        <dbReference type="Proteomes" id="UP000309450"/>
    </source>
</evidence>
<evidence type="ECO:0000256" key="1">
    <source>
        <dbReference type="ARBA" id="ARBA00004141"/>
    </source>
</evidence>
<evidence type="ECO:0000313" key="8">
    <source>
        <dbReference type="EMBL" id="THD81490.1"/>
    </source>
</evidence>
<reference evidence="8 9" key="1">
    <citation type="submission" date="2019-04" db="EMBL/GenBank/DDBJ databases">
        <title>Draft genome sequence of Gemmobacter aestuarii sp. nov.</title>
        <authorList>
            <person name="Hameed A."/>
            <person name="Lin S.-Y."/>
            <person name="Shahina M."/>
            <person name="Lai W.-A."/>
            <person name="Young C.-C."/>
        </authorList>
    </citation>
    <scope>NUCLEOTIDE SEQUENCE [LARGE SCALE GENOMIC DNA]</scope>
    <source>
        <strain evidence="8 9">CC-PW-75</strain>
    </source>
</reference>
<keyword evidence="9" id="KW-1185">Reference proteome</keyword>
<feature type="transmembrane region" description="Helical" evidence="6">
    <location>
        <begin position="281"/>
        <end position="299"/>
    </location>
</feature>
<dbReference type="PANTHER" id="PTHR22911">
    <property type="entry name" value="ACYL-MALONYL CONDENSING ENZYME-RELATED"/>
    <property type="match status" value="1"/>
</dbReference>
<protein>
    <submittedName>
        <fullName evidence="8">DMT family transporter</fullName>
    </submittedName>
</protein>
<dbReference type="OrthoDB" id="7855875at2"/>
<feature type="transmembrane region" description="Helical" evidence="6">
    <location>
        <begin position="123"/>
        <end position="141"/>
    </location>
</feature>
<keyword evidence="3 6" id="KW-0812">Transmembrane</keyword>